<protein>
    <recommendedName>
        <fullName evidence="3">Protein phosphatase methylesterase 1</fullName>
        <ecNumber evidence="2">3.1.1.89</ecNumber>
    </recommendedName>
</protein>
<keyword evidence="4" id="KW-0719">Serine esterase</keyword>
<evidence type="ECO:0000313" key="10">
    <source>
        <dbReference type="Proteomes" id="UP000320333"/>
    </source>
</evidence>
<dbReference type="STRING" id="246404.A0A507F118"/>
<dbReference type="SUPFAM" id="SSF53474">
    <property type="entry name" value="alpha/beta-Hydrolases"/>
    <property type="match status" value="1"/>
</dbReference>
<evidence type="ECO:0000313" key="9">
    <source>
        <dbReference type="EMBL" id="TPX69911.1"/>
    </source>
</evidence>
<dbReference type="InterPro" id="IPR029058">
    <property type="entry name" value="AB_hydrolase_fold"/>
</dbReference>
<dbReference type="PANTHER" id="PTHR14189:SF0">
    <property type="entry name" value="PROTEIN PHOSPHATASE METHYLESTERASE 1"/>
    <property type="match status" value="1"/>
</dbReference>
<organism evidence="9 10">
    <name type="scientific">Chytriomyces confervae</name>
    <dbReference type="NCBI Taxonomy" id="246404"/>
    <lineage>
        <taxon>Eukaryota</taxon>
        <taxon>Fungi</taxon>
        <taxon>Fungi incertae sedis</taxon>
        <taxon>Chytridiomycota</taxon>
        <taxon>Chytridiomycota incertae sedis</taxon>
        <taxon>Chytridiomycetes</taxon>
        <taxon>Chytridiales</taxon>
        <taxon>Chytriomycetaceae</taxon>
        <taxon>Chytriomyces</taxon>
    </lineage>
</organism>
<proteinExistence type="inferred from homology"/>
<dbReference type="Proteomes" id="UP000320333">
    <property type="component" value="Unassembled WGS sequence"/>
</dbReference>
<dbReference type="Gene3D" id="3.40.50.1820">
    <property type="entry name" value="alpha/beta hydrolase"/>
    <property type="match status" value="1"/>
</dbReference>
<evidence type="ECO:0000256" key="6">
    <source>
        <dbReference type="ARBA" id="ARBA00049203"/>
    </source>
</evidence>
<dbReference type="GO" id="GO:0051723">
    <property type="term" value="F:protein methylesterase activity"/>
    <property type="evidence" value="ECO:0007669"/>
    <property type="project" value="UniProtKB-EC"/>
</dbReference>
<dbReference type="PANTHER" id="PTHR14189">
    <property type="entry name" value="PROTEIN PHOSPHATASE METHYLESTERASE-1 RELATED"/>
    <property type="match status" value="1"/>
</dbReference>
<gene>
    <name evidence="9" type="ORF">CcCBS67573_g06694</name>
</gene>
<comment type="catalytic activity">
    <reaction evidence="6">
        <text>[phosphatase 2A protein]-C-terminal L-leucine methyl ester + H2O = [phosphatase 2A protein]-C-terminal L-leucine + methanol + H(+)</text>
        <dbReference type="Rhea" id="RHEA:48548"/>
        <dbReference type="Rhea" id="RHEA-COMP:12134"/>
        <dbReference type="Rhea" id="RHEA-COMP:12135"/>
        <dbReference type="ChEBI" id="CHEBI:15377"/>
        <dbReference type="ChEBI" id="CHEBI:15378"/>
        <dbReference type="ChEBI" id="CHEBI:17790"/>
        <dbReference type="ChEBI" id="CHEBI:90516"/>
        <dbReference type="ChEBI" id="CHEBI:90517"/>
        <dbReference type="EC" id="3.1.1.89"/>
    </reaction>
</comment>
<evidence type="ECO:0000256" key="1">
    <source>
        <dbReference type="ARBA" id="ARBA00008645"/>
    </source>
</evidence>
<comment type="similarity">
    <text evidence="1">Belongs to the AB hydrolase superfamily.</text>
</comment>
<dbReference type="OrthoDB" id="194865at2759"/>
<dbReference type="InterPro" id="IPR016812">
    <property type="entry name" value="PPase_methylesterase_euk"/>
</dbReference>
<dbReference type="InterPro" id="IPR000073">
    <property type="entry name" value="AB_hydrolase_1"/>
</dbReference>
<name>A0A507F118_9FUNG</name>
<evidence type="ECO:0000256" key="3">
    <source>
        <dbReference type="ARBA" id="ARBA00020672"/>
    </source>
</evidence>
<feature type="region of interest" description="Disordered" evidence="7">
    <location>
        <begin position="32"/>
        <end position="60"/>
    </location>
</feature>
<comment type="caution">
    <text evidence="9">The sequence shown here is derived from an EMBL/GenBank/DDBJ whole genome shotgun (WGS) entry which is preliminary data.</text>
</comment>
<dbReference type="Pfam" id="PF12697">
    <property type="entry name" value="Abhydrolase_6"/>
    <property type="match status" value="1"/>
</dbReference>
<dbReference type="AlphaFoldDB" id="A0A507F118"/>
<keyword evidence="5" id="KW-0378">Hydrolase</keyword>
<dbReference type="EC" id="3.1.1.89" evidence="2"/>
<evidence type="ECO:0000259" key="8">
    <source>
        <dbReference type="Pfam" id="PF12697"/>
    </source>
</evidence>
<keyword evidence="10" id="KW-1185">Reference proteome</keyword>
<evidence type="ECO:0000256" key="5">
    <source>
        <dbReference type="ARBA" id="ARBA00022801"/>
    </source>
</evidence>
<dbReference type="EMBL" id="QEAP01000299">
    <property type="protein sequence ID" value="TPX69911.1"/>
    <property type="molecule type" value="Genomic_DNA"/>
</dbReference>
<evidence type="ECO:0000256" key="7">
    <source>
        <dbReference type="SAM" id="MobiDB-lite"/>
    </source>
</evidence>
<reference evidence="9 10" key="1">
    <citation type="journal article" date="2019" name="Sci. Rep.">
        <title>Comparative genomics of chytrid fungi reveal insights into the obligate biotrophic and pathogenic lifestyle of Synchytrium endobioticum.</title>
        <authorList>
            <person name="van de Vossenberg B.T.L.H."/>
            <person name="Warris S."/>
            <person name="Nguyen H.D.T."/>
            <person name="van Gent-Pelzer M.P.E."/>
            <person name="Joly D.L."/>
            <person name="van de Geest H.C."/>
            <person name="Bonants P.J.M."/>
            <person name="Smith D.S."/>
            <person name="Levesque C.A."/>
            <person name="van der Lee T.A.J."/>
        </authorList>
    </citation>
    <scope>NUCLEOTIDE SEQUENCE [LARGE SCALE GENOMIC DNA]</scope>
    <source>
        <strain evidence="9 10">CBS 675.73</strain>
    </source>
</reference>
<feature type="domain" description="AB hydrolase-1" evidence="8">
    <location>
        <begin position="62"/>
        <end position="309"/>
    </location>
</feature>
<evidence type="ECO:0000256" key="4">
    <source>
        <dbReference type="ARBA" id="ARBA00022487"/>
    </source>
</evidence>
<evidence type="ECO:0000256" key="2">
    <source>
        <dbReference type="ARBA" id="ARBA00013111"/>
    </source>
</evidence>
<accession>A0A507F118</accession>
<sequence length="346" mass="37299">MNVSNAPTERTVLIGEDAFRVYDWTPVVAASTDASNSASTPGTDASSNPATQTTPTKPPPLFVLHHGAGSSALSFHLCAVRLADLLAQDQGLSRVGPTVVALDARGHGATVCKNEALELSQLSDDLIRVVEAVRRDADQEIVLVGHSMGGAVVVDACQKGGIKNIVGVGVIDVVEGTAIESLAHMNSILKAKPSKFRSVEDAIKWTLRSHLVQNKESAQISVPPLLVKKGEPPMYHWRTDLAASEPHWRGWFDGLSAKFLGLKCGRQLLLAGTDRLDKELMIGQMQGKFQVVVYPESWHYVQEDVPGKLALSLLEFWKRNQKLVIIKRFPIPAKPAAAVTASTPAV</sequence>